<organism evidence="1 2">
    <name type="scientific">Cryptosporangium aurantiacum</name>
    <dbReference type="NCBI Taxonomy" id="134849"/>
    <lineage>
        <taxon>Bacteria</taxon>
        <taxon>Bacillati</taxon>
        <taxon>Actinomycetota</taxon>
        <taxon>Actinomycetes</taxon>
        <taxon>Cryptosporangiales</taxon>
        <taxon>Cryptosporangiaceae</taxon>
        <taxon>Cryptosporangium</taxon>
    </lineage>
</organism>
<evidence type="ECO:0000313" key="1">
    <source>
        <dbReference type="EMBL" id="SHM41623.1"/>
    </source>
</evidence>
<dbReference type="RefSeq" id="WP_073251027.1">
    <property type="nucleotide sequence ID" value="NZ_FRCS01000001.1"/>
</dbReference>
<dbReference type="AlphaFoldDB" id="A0A1M7ILY7"/>
<dbReference type="InterPro" id="IPR049574">
    <property type="entry name" value="CrtA-like"/>
</dbReference>
<dbReference type="OrthoDB" id="1122317at2"/>
<gene>
    <name evidence="1" type="ORF">SAMN05443668_101532</name>
</gene>
<accession>A0A1M7ILY7</accession>
<keyword evidence="1" id="KW-0560">Oxidoreductase</keyword>
<dbReference type="STRING" id="134849.SAMN05443668_101532"/>
<evidence type="ECO:0000313" key="2">
    <source>
        <dbReference type="Proteomes" id="UP000184440"/>
    </source>
</evidence>
<proteinExistence type="predicted"/>
<dbReference type="GO" id="GO:0004497">
    <property type="term" value="F:monooxygenase activity"/>
    <property type="evidence" value="ECO:0007669"/>
    <property type="project" value="UniProtKB-KW"/>
</dbReference>
<reference evidence="1 2" key="1">
    <citation type="submission" date="2016-11" db="EMBL/GenBank/DDBJ databases">
        <authorList>
            <person name="Jaros S."/>
            <person name="Januszkiewicz K."/>
            <person name="Wedrychowicz H."/>
        </authorList>
    </citation>
    <scope>NUCLEOTIDE SEQUENCE [LARGE SCALE GENOMIC DNA]</scope>
    <source>
        <strain evidence="1 2">DSM 46144</strain>
    </source>
</reference>
<keyword evidence="1" id="KW-0503">Monooxygenase</keyword>
<sequence length="242" mass="26527">MPSARESGSPPALVTVHVWRVPGRRVAAALTRMATDRVRLRSTTGLRFARLLGTGHGTTFALRDAHLNRWALLSCWASDADAAAFERSPTARGWRRLAEEQWRLELTPLAAHGLWARRQPFGKPVPRRWDGPVAAVTRARLSARKAGTFWRAVPPVASALHEHRASGGLLAAFGVGEAPAGWQGTLSVWRNAEDLRAFAYQGAAHVAAIRRTKETGWYAEELFARFGVVRADGSLDGRDPLT</sequence>
<dbReference type="CDD" id="cd21650">
    <property type="entry name" value="CrtA-like"/>
    <property type="match status" value="1"/>
</dbReference>
<protein>
    <submittedName>
        <fullName evidence="1">Spheroidene monooxygenase</fullName>
    </submittedName>
</protein>
<dbReference type="Proteomes" id="UP000184440">
    <property type="component" value="Unassembled WGS sequence"/>
</dbReference>
<dbReference type="EMBL" id="FRCS01000001">
    <property type="protein sequence ID" value="SHM41623.1"/>
    <property type="molecule type" value="Genomic_DNA"/>
</dbReference>
<keyword evidence="2" id="KW-1185">Reference proteome</keyword>
<name>A0A1M7ILY7_9ACTN</name>